<keyword evidence="1 2" id="KW-0732">Signal</keyword>
<reference evidence="4 5" key="1">
    <citation type="submission" date="2019-02" db="EMBL/GenBank/DDBJ databases">
        <title>Deep-cultivation of Planctomycetes and their phenomic and genomic characterization uncovers novel biology.</title>
        <authorList>
            <person name="Wiegand S."/>
            <person name="Jogler M."/>
            <person name="Boedeker C."/>
            <person name="Pinto D."/>
            <person name="Vollmers J."/>
            <person name="Rivas-Marin E."/>
            <person name="Kohn T."/>
            <person name="Peeters S.H."/>
            <person name="Heuer A."/>
            <person name="Rast P."/>
            <person name="Oberbeckmann S."/>
            <person name="Bunk B."/>
            <person name="Jeske O."/>
            <person name="Meyerdierks A."/>
            <person name="Storesund J.E."/>
            <person name="Kallscheuer N."/>
            <person name="Luecker S."/>
            <person name="Lage O.M."/>
            <person name="Pohl T."/>
            <person name="Merkel B.J."/>
            <person name="Hornburger P."/>
            <person name="Mueller R.-W."/>
            <person name="Bruemmer F."/>
            <person name="Labrenz M."/>
            <person name="Spormann A.M."/>
            <person name="Op den Camp H."/>
            <person name="Overmann J."/>
            <person name="Amann R."/>
            <person name="Jetten M.S.M."/>
            <person name="Mascher T."/>
            <person name="Medema M.H."/>
            <person name="Devos D.P."/>
            <person name="Kaster A.-K."/>
            <person name="Ovreas L."/>
            <person name="Rohde M."/>
            <person name="Galperin M.Y."/>
            <person name="Jogler C."/>
        </authorList>
    </citation>
    <scope>NUCLEOTIDE SEQUENCE [LARGE SCALE GENOMIC DNA]</scope>
    <source>
        <strain evidence="4 5">K23_9</strain>
    </source>
</reference>
<protein>
    <submittedName>
        <fullName evidence="4">Peptidase family C25</fullName>
    </submittedName>
</protein>
<proteinExistence type="predicted"/>
<dbReference type="RefSeq" id="WP_145420928.1">
    <property type="nucleotide sequence ID" value="NZ_CP036526.1"/>
</dbReference>
<dbReference type="SUPFAM" id="SSF52129">
    <property type="entry name" value="Caspase-like"/>
    <property type="match status" value="1"/>
</dbReference>
<dbReference type="AlphaFoldDB" id="A0A517P185"/>
<evidence type="ECO:0000313" key="5">
    <source>
        <dbReference type="Proteomes" id="UP000319817"/>
    </source>
</evidence>
<dbReference type="Pfam" id="PF01364">
    <property type="entry name" value="Peptidase_C25"/>
    <property type="match status" value="1"/>
</dbReference>
<evidence type="ECO:0000259" key="3">
    <source>
        <dbReference type="Pfam" id="PF01364"/>
    </source>
</evidence>
<name>A0A517P185_9BACT</name>
<feature type="signal peptide" evidence="2">
    <location>
        <begin position="1"/>
        <end position="35"/>
    </location>
</feature>
<feature type="domain" description="Gingipain" evidence="3">
    <location>
        <begin position="39"/>
        <end position="413"/>
    </location>
</feature>
<sequence length="520" mass="55389" precursor="true">MQFVKNEVMNRFGTTVALASTCVLFGLGGATGLHAAEVIAVCPKPFRAAFQTWVDHRSAQQLGVEIIDTVSDAKALSESIRDAASDATRYVILIGDSPVIGTQTNLNREVPTVYLPTSVTAKWGSTPTFASDLPYGDFDSDGEPDAVVGRLPVQRANDLTNLIKRIIAYEHSDDFGPWRGQVQLVGGIGGFGMMADAAIESVTRTVVTSVLPAETKTNVAYASPGHLFYPPGESFTNAVLQQYARGSRFWVYAGHGQVTALDRVPQTRDGVPVLDKTSVLRLDRQAKSAPIALMLACYTGAIDASNDSLGERMLLTQGGPIAVFAGSRMTMPYGNTTAAVGLIKGVYEEKLPRLGDAWFSTLRQMRADDPTDKATSRIMIDAVATMVSPAGTKLIDERHEHMGLYNLLGDPLLLMHHPGEATIEVASGIDHGETVEMKVTSSVDGLLTLTLDRPLGAVTAGDPNATTVASISSPIKIGQTATHRIVLPISTTGPLIVRAIVSGTGCWATGVAKTNVRQER</sequence>
<accession>A0A517P185</accession>
<keyword evidence="5" id="KW-1185">Reference proteome</keyword>
<dbReference type="InterPro" id="IPR001769">
    <property type="entry name" value="Gingipain"/>
</dbReference>
<dbReference type="Proteomes" id="UP000319817">
    <property type="component" value="Chromosome"/>
</dbReference>
<dbReference type="Gene3D" id="3.40.50.1460">
    <property type="match status" value="1"/>
</dbReference>
<evidence type="ECO:0000256" key="1">
    <source>
        <dbReference type="ARBA" id="ARBA00022729"/>
    </source>
</evidence>
<gene>
    <name evidence="4" type="ORF">K239x_51570</name>
</gene>
<organism evidence="4 5">
    <name type="scientific">Stieleria marina</name>
    <dbReference type="NCBI Taxonomy" id="1930275"/>
    <lineage>
        <taxon>Bacteria</taxon>
        <taxon>Pseudomonadati</taxon>
        <taxon>Planctomycetota</taxon>
        <taxon>Planctomycetia</taxon>
        <taxon>Pirellulales</taxon>
        <taxon>Pirellulaceae</taxon>
        <taxon>Stieleria</taxon>
    </lineage>
</organism>
<dbReference type="InterPro" id="IPR029030">
    <property type="entry name" value="Caspase-like_dom_sf"/>
</dbReference>
<dbReference type="GO" id="GO:0008234">
    <property type="term" value="F:cysteine-type peptidase activity"/>
    <property type="evidence" value="ECO:0007669"/>
    <property type="project" value="InterPro"/>
</dbReference>
<evidence type="ECO:0000313" key="4">
    <source>
        <dbReference type="EMBL" id="QDT13140.1"/>
    </source>
</evidence>
<feature type="chain" id="PRO_5021781444" evidence="2">
    <location>
        <begin position="36"/>
        <end position="520"/>
    </location>
</feature>
<dbReference type="EMBL" id="CP036526">
    <property type="protein sequence ID" value="QDT13140.1"/>
    <property type="molecule type" value="Genomic_DNA"/>
</dbReference>
<dbReference type="Gene3D" id="3.40.50.10390">
    <property type="entry name" value="Gingipain r, domain 1"/>
    <property type="match status" value="1"/>
</dbReference>
<dbReference type="GO" id="GO:0006508">
    <property type="term" value="P:proteolysis"/>
    <property type="evidence" value="ECO:0007669"/>
    <property type="project" value="InterPro"/>
</dbReference>
<evidence type="ECO:0000256" key="2">
    <source>
        <dbReference type="SAM" id="SignalP"/>
    </source>
</evidence>
<dbReference type="OrthoDB" id="292502at2"/>
<dbReference type="InterPro" id="IPR029031">
    <property type="entry name" value="Gingipain_N_sf"/>
</dbReference>